<organism evidence="4 5">
    <name type="scientific">Aspergillus cristatus</name>
    <name type="common">Chinese Fuzhuan brick tea-fermentation fungus</name>
    <name type="synonym">Eurotium cristatum</name>
    <dbReference type="NCBI Taxonomy" id="573508"/>
    <lineage>
        <taxon>Eukaryota</taxon>
        <taxon>Fungi</taxon>
        <taxon>Dikarya</taxon>
        <taxon>Ascomycota</taxon>
        <taxon>Pezizomycotina</taxon>
        <taxon>Eurotiomycetes</taxon>
        <taxon>Eurotiomycetidae</taxon>
        <taxon>Eurotiales</taxon>
        <taxon>Aspergillaceae</taxon>
        <taxon>Aspergillus</taxon>
        <taxon>Aspergillus subgen. Aspergillus</taxon>
    </lineage>
</organism>
<accession>A0A1E3B1S6</accession>
<protein>
    <recommendedName>
        <fullName evidence="3">Alcohol dehydrogenase-like N-terminal domain-containing protein</fullName>
    </recommendedName>
</protein>
<evidence type="ECO:0000313" key="4">
    <source>
        <dbReference type="EMBL" id="ODM14869.1"/>
    </source>
</evidence>
<dbReference type="InterPro" id="IPR011032">
    <property type="entry name" value="GroES-like_sf"/>
</dbReference>
<dbReference type="PANTHER" id="PTHR45348">
    <property type="entry name" value="HYPOTHETICAL OXIDOREDUCTASE (EUROFUNG)"/>
    <property type="match status" value="1"/>
</dbReference>
<dbReference type="PANTHER" id="PTHR45348:SF2">
    <property type="entry name" value="ZINC-TYPE ALCOHOL DEHYDROGENASE-LIKE PROTEIN C2E1P3.01"/>
    <property type="match status" value="1"/>
</dbReference>
<gene>
    <name evidence="4" type="ORF">SI65_09621</name>
</gene>
<evidence type="ECO:0000259" key="3">
    <source>
        <dbReference type="Pfam" id="PF08240"/>
    </source>
</evidence>
<feature type="domain" description="Alcohol dehydrogenase-like N-terminal" evidence="3">
    <location>
        <begin position="34"/>
        <end position="90"/>
    </location>
</feature>
<dbReference type="InterPro" id="IPR047122">
    <property type="entry name" value="Trans-enoyl_RdTase-like"/>
</dbReference>
<comment type="similarity">
    <text evidence="1">Belongs to the zinc-containing alcohol dehydrogenase family.</text>
</comment>
<dbReference type="Pfam" id="PF08240">
    <property type="entry name" value="ADH_N"/>
    <property type="match status" value="1"/>
</dbReference>
<name>A0A1E3B1S6_ASPCR</name>
<dbReference type="OrthoDB" id="9992527at2759"/>
<sequence length="97" mass="10044">MAGDKSNAAVIVRVPDGQSPKLSKENIQIPSPESNQVLVKISHVAQNPTDFQAFDSNAFGDGAVLGCDFVGEVVELGSGVTRYAKGDVIAGLVWGAS</sequence>
<dbReference type="VEuPathDB" id="FungiDB:SI65_09621"/>
<dbReference type="EMBL" id="JXNT01000020">
    <property type="protein sequence ID" value="ODM14869.1"/>
    <property type="molecule type" value="Genomic_DNA"/>
</dbReference>
<comment type="caution">
    <text evidence="4">The sequence shown here is derived from an EMBL/GenBank/DDBJ whole genome shotgun (WGS) entry which is preliminary data.</text>
</comment>
<dbReference type="GO" id="GO:0016651">
    <property type="term" value="F:oxidoreductase activity, acting on NAD(P)H"/>
    <property type="evidence" value="ECO:0007669"/>
    <property type="project" value="InterPro"/>
</dbReference>
<proteinExistence type="inferred from homology"/>
<dbReference type="Proteomes" id="UP000094569">
    <property type="component" value="Unassembled WGS sequence"/>
</dbReference>
<dbReference type="SUPFAM" id="SSF50129">
    <property type="entry name" value="GroES-like"/>
    <property type="match status" value="1"/>
</dbReference>
<evidence type="ECO:0000256" key="2">
    <source>
        <dbReference type="ARBA" id="ARBA00023002"/>
    </source>
</evidence>
<evidence type="ECO:0000256" key="1">
    <source>
        <dbReference type="ARBA" id="ARBA00008072"/>
    </source>
</evidence>
<dbReference type="AlphaFoldDB" id="A0A1E3B1S6"/>
<keyword evidence="2" id="KW-0560">Oxidoreductase</keyword>
<reference evidence="4 5" key="1">
    <citation type="journal article" date="2016" name="BMC Genomics">
        <title>Comparative genomic and transcriptomic analyses of the Fuzhuan brick tea-fermentation fungus Aspergillus cristatus.</title>
        <authorList>
            <person name="Ge Y."/>
            <person name="Wang Y."/>
            <person name="Liu Y."/>
            <person name="Tan Y."/>
            <person name="Ren X."/>
            <person name="Zhang X."/>
            <person name="Hyde K.D."/>
            <person name="Liu Y."/>
            <person name="Liu Z."/>
        </authorList>
    </citation>
    <scope>NUCLEOTIDE SEQUENCE [LARGE SCALE GENOMIC DNA]</scope>
    <source>
        <strain evidence="4 5">GZAAS20.1005</strain>
    </source>
</reference>
<dbReference type="InterPro" id="IPR013154">
    <property type="entry name" value="ADH-like_N"/>
</dbReference>
<dbReference type="STRING" id="573508.A0A1E3B1S6"/>
<evidence type="ECO:0000313" key="5">
    <source>
        <dbReference type="Proteomes" id="UP000094569"/>
    </source>
</evidence>
<dbReference type="Gene3D" id="3.90.180.10">
    <property type="entry name" value="Medium-chain alcohol dehydrogenases, catalytic domain"/>
    <property type="match status" value="1"/>
</dbReference>
<keyword evidence="5" id="KW-1185">Reference proteome</keyword>